<keyword evidence="5 8" id="KW-0862">Zinc</keyword>
<comment type="similarity">
    <text evidence="1">Belongs to the peptidase M10A family. Matrix metalloproteinases (MMPs) subfamily.</text>
</comment>
<evidence type="ECO:0000313" key="12">
    <source>
        <dbReference type="EMBL" id="KAF3444902.1"/>
    </source>
</evidence>
<dbReference type="Gene3D" id="3.40.390.10">
    <property type="entry name" value="Collagenase (Catalytic Domain)"/>
    <property type="match status" value="1"/>
</dbReference>
<feature type="active site" evidence="7">
    <location>
        <position position="258"/>
    </location>
</feature>
<evidence type="ECO:0000256" key="4">
    <source>
        <dbReference type="ARBA" id="ARBA00022801"/>
    </source>
</evidence>
<dbReference type="Proteomes" id="UP000796880">
    <property type="component" value="Unassembled WGS sequence"/>
</dbReference>
<feature type="signal peptide" evidence="10">
    <location>
        <begin position="1"/>
        <end position="31"/>
    </location>
</feature>
<feature type="binding site" evidence="9">
    <location>
        <position position="236"/>
    </location>
    <ligand>
        <name>Ca(2+)</name>
        <dbReference type="ChEBI" id="CHEBI:29108"/>
        <label>1</label>
    </ligand>
</feature>
<dbReference type="Pfam" id="PF00413">
    <property type="entry name" value="Peptidase_M10"/>
    <property type="match status" value="1"/>
</dbReference>
<feature type="domain" description="Peptidase metallopeptidase" evidence="11">
    <location>
        <begin position="136"/>
        <end position="302"/>
    </location>
</feature>
<dbReference type="PANTHER" id="PTHR10201">
    <property type="entry name" value="MATRIX METALLOPROTEINASE"/>
    <property type="match status" value="1"/>
</dbReference>
<reference evidence="12" key="1">
    <citation type="submission" date="2020-03" db="EMBL/GenBank/DDBJ databases">
        <title>A high-quality chromosome-level genome assembly of a woody plant with both climbing and erect habits, Rhamnella rubrinervis.</title>
        <authorList>
            <person name="Lu Z."/>
            <person name="Yang Y."/>
            <person name="Zhu X."/>
            <person name="Sun Y."/>
        </authorList>
    </citation>
    <scope>NUCLEOTIDE SEQUENCE</scope>
    <source>
        <strain evidence="12">BYM</strain>
        <tissue evidence="12">Leaf</tissue>
    </source>
</reference>
<keyword evidence="2" id="KW-0645">Protease</keyword>
<feature type="binding site" evidence="9">
    <location>
        <position position="196"/>
    </location>
    <ligand>
        <name>Ca(2+)</name>
        <dbReference type="ChEBI" id="CHEBI:29108"/>
        <label>2</label>
    </ligand>
</feature>
<keyword evidence="4" id="KW-0378">Hydrolase</keyword>
<feature type="binding site" evidence="8">
    <location>
        <position position="267"/>
    </location>
    <ligand>
        <name>Zn(2+)</name>
        <dbReference type="ChEBI" id="CHEBI:29105"/>
        <label>2</label>
        <note>catalytic</note>
    </ligand>
</feature>
<feature type="binding site" evidence="9">
    <location>
        <position position="227"/>
    </location>
    <ligand>
        <name>Ca(2+)</name>
        <dbReference type="ChEBI" id="CHEBI:29108"/>
        <label>2</label>
    </ligand>
</feature>
<keyword evidence="10" id="KW-0732">Signal</keyword>
<dbReference type="PRINTS" id="PR00138">
    <property type="entry name" value="MATRIXIN"/>
</dbReference>
<dbReference type="EMBL" id="VOIH02000006">
    <property type="protein sequence ID" value="KAF3444902.1"/>
    <property type="molecule type" value="Genomic_DNA"/>
</dbReference>
<proteinExistence type="inferred from homology"/>
<evidence type="ECO:0000256" key="9">
    <source>
        <dbReference type="PIRSR" id="PIRSR621190-2"/>
    </source>
</evidence>
<dbReference type="AlphaFoldDB" id="A0A8K0H337"/>
<dbReference type="InterPro" id="IPR033739">
    <property type="entry name" value="M10A_MMP"/>
</dbReference>
<evidence type="ECO:0000256" key="5">
    <source>
        <dbReference type="ARBA" id="ARBA00022833"/>
    </source>
</evidence>
<dbReference type="InterPro" id="IPR036365">
    <property type="entry name" value="PGBD-like_sf"/>
</dbReference>
<dbReference type="InterPro" id="IPR001818">
    <property type="entry name" value="Pept_M10_metallopeptidase"/>
</dbReference>
<dbReference type="PANTHER" id="PTHR10201:SF323">
    <property type="entry name" value="MATRIX METALLOPROTEINASE-21"/>
    <property type="match status" value="1"/>
</dbReference>
<evidence type="ECO:0000256" key="1">
    <source>
        <dbReference type="ARBA" id="ARBA00009614"/>
    </source>
</evidence>
<dbReference type="InterPro" id="IPR002477">
    <property type="entry name" value="Peptidoglycan-bd-like"/>
</dbReference>
<dbReference type="GO" id="GO:0008270">
    <property type="term" value="F:zinc ion binding"/>
    <property type="evidence" value="ECO:0007669"/>
    <property type="project" value="InterPro"/>
</dbReference>
<dbReference type="SUPFAM" id="SSF55486">
    <property type="entry name" value="Metalloproteases ('zincins'), catalytic domain"/>
    <property type="match status" value="1"/>
</dbReference>
<accession>A0A8K0H337</accession>
<feature type="binding site" evidence="9">
    <location>
        <position position="206"/>
    </location>
    <ligand>
        <name>Zn(2+)</name>
        <dbReference type="ChEBI" id="CHEBI:29105"/>
        <label>1</label>
    </ligand>
</feature>
<feature type="binding site" evidence="8">
    <location>
        <position position="261"/>
    </location>
    <ligand>
        <name>Zn(2+)</name>
        <dbReference type="ChEBI" id="CHEBI:29105"/>
        <label>2</label>
        <note>catalytic</note>
    </ligand>
</feature>
<evidence type="ECO:0000256" key="3">
    <source>
        <dbReference type="ARBA" id="ARBA00022723"/>
    </source>
</evidence>
<dbReference type="GO" id="GO:0004222">
    <property type="term" value="F:metalloendopeptidase activity"/>
    <property type="evidence" value="ECO:0007669"/>
    <property type="project" value="InterPro"/>
</dbReference>
<comment type="cofactor">
    <cofactor evidence="9">
        <name>Zn(2+)</name>
        <dbReference type="ChEBI" id="CHEBI:29105"/>
    </cofactor>
    <text evidence="9">Binds 2 Zn(2+) ions per subunit.</text>
</comment>
<dbReference type="InterPro" id="IPR021190">
    <property type="entry name" value="Pept_M10A"/>
</dbReference>
<dbReference type="SUPFAM" id="SSF47090">
    <property type="entry name" value="PGBD-like"/>
    <property type="match status" value="1"/>
</dbReference>
<feature type="binding site" evidence="9">
    <location>
        <position position="233"/>
    </location>
    <ligand>
        <name>Ca(2+)</name>
        <dbReference type="ChEBI" id="CHEBI:29108"/>
        <label>3</label>
    </ligand>
</feature>
<keyword evidence="9" id="KW-0106">Calcium</keyword>
<feature type="binding site" evidence="9">
    <location>
        <position position="208"/>
    </location>
    <ligand>
        <name>Zn(2+)</name>
        <dbReference type="ChEBI" id="CHEBI:29105"/>
        <label>1</label>
    </ligand>
</feature>
<keyword evidence="13" id="KW-1185">Reference proteome</keyword>
<evidence type="ECO:0000313" key="13">
    <source>
        <dbReference type="Proteomes" id="UP000796880"/>
    </source>
</evidence>
<comment type="cofactor">
    <cofactor evidence="9">
        <name>Ca(2+)</name>
        <dbReference type="ChEBI" id="CHEBI:29108"/>
    </cofactor>
    <text evidence="9">Can bind about 5 Ca(2+) ions per subunit.</text>
</comment>
<dbReference type="CDD" id="cd04278">
    <property type="entry name" value="ZnMc_MMP"/>
    <property type="match status" value="1"/>
</dbReference>
<sequence length="302" mass="33778">MATNAMTSHCLKAFSVIILVIQLLHLMVVSSSMINSSNSFRSLEGLSKGKAHPAIPKLKRYLNKFGYLNYVNDSSLNGDHFDGDLESAVKRFQRFFHLEVTGIVDWRTRKLLDTPRCGVLDLTSPKYSPQFEFYPGNARWPMDKNELEYSIVNNGKNYGLNFDDVRAAVRSAFNEWSANSKFTFNERSSPEFVTTDIYISFQTGDHGDGYPFDGNGGILAHAAAPVGGNMHIDGDESWSTSDTITPDKVDLMSVTLHEIGHLLGLLHSEDTSAVMYPYFDYGAIHRHLEDDDKKGIQALYSA</sequence>
<dbReference type="GO" id="GO:0031012">
    <property type="term" value="C:extracellular matrix"/>
    <property type="evidence" value="ECO:0007669"/>
    <property type="project" value="InterPro"/>
</dbReference>
<dbReference type="Pfam" id="PF01471">
    <property type="entry name" value="PG_binding_1"/>
    <property type="match status" value="1"/>
</dbReference>
<dbReference type="InterPro" id="IPR024079">
    <property type="entry name" value="MetalloPept_cat_dom_sf"/>
</dbReference>
<feature type="binding site" evidence="9">
    <location>
        <position position="213"/>
    </location>
    <ligand>
        <name>Ca(2+)</name>
        <dbReference type="ChEBI" id="CHEBI:29108"/>
        <label>3</label>
    </ligand>
</feature>
<feature type="binding site" evidence="8">
    <location>
        <position position="257"/>
    </location>
    <ligand>
        <name>Zn(2+)</name>
        <dbReference type="ChEBI" id="CHEBI:29105"/>
        <label>2</label>
        <note>catalytic</note>
    </ligand>
</feature>
<dbReference type="OrthoDB" id="1576130at2759"/>
<dbReference type="InterPro" id="IPR006026">
    <property type="entry name" value="Peptidase_Metallo"/>
</dbReference>
<dbReference type="GO" id="GO:0030574">
    <property type="term" value="P:collagen catabolic process"/>
    <property type="evidence" value="ECO:0007669"/>
    <property type="project" value="TreeGrafter"/>
</dbReference>
<dbReference type="PIRSF" id="PIRSF001191">
    <property type="entry name" value="Peptidase_M10A_matrix"/>
    <property type="match status" value="1"/>
</dbReference>
<dbReference type="GO" id="GO:0030198">
    <property type="term" value="P:extracellular matrix organization"/>
    <property type="evidence" value="ECO:0007669"/>
    <property type="project" value="TreeGrafter"/>
</dbReference>
<evidence type="ECO:0000256" key="6">
    <source>
        <dbReference type="ARBA" id="ARBA00023049"/>
    </source>
</evidence>
<dbReference type="GO" id="GO:0006508">
    <property type="term" value="P:proteolysis"/>
    <property type="evidence" value="ECO:0007669"/>
    <property type="project" value="UniProtKB-KW"/>
</dbReference>
<feature type="chain" id="PRO_5035446616" description="Peptidase metallopeptidase domain-containing protein" evidence="10">
    <location>
        <begin position="32"/>
        <end position="302"/>
    </location>
</feature>
<feature type="binding site" description="in inhibited form" evidence="9">
    <location>
        <position position="117"/>
    </location>
    <ligand>
        <name>Zn(2+)</name>
        <dbReference type="ChEBI" id="CHEBI:29105"/>
        <label>2</label>
        <note>catalytic</note>
    </ligand>
</feature>
<evidence type="ECO:0000256" key="8">
    <source>
        <dbReference type="PIRSR" id="PIRSR001191-2"/>
    </source>
</evidence>
<keyword evidence="6" id="KW-0482">Metalloprotease</keyword>
<feature type="binding site" evidence="9">
    <location>
        <position position="236"/>
    </location>
    <ligand>
        <name>Ca(2+)</name>
        <dbReference type="ChEBI" id="CHEBI:29108"/>
        <label>3</label>
    </ligand>
</feature>
<dbReference type="SMART" id="SM00235">
    <property type="entry name" value="ZnMc"/>
    <property type="match status" value="1"/>
</dbReference>
<comment type="caution">
    <text evidence="12">The sequence shown here is derived from an EMBL/GenBank/DDBJ whole genome shotgun (WGS) entry which is preliminary data.</text>
</comment>
<evidence type="ECO:0000256" key="7">
    <source>
        <dbReference type="PIRSR" id="PIRSR001191-1"/>
    </source>
</evidence>
<organism evidence="12 13">
    <name type="scientific">Rhamnella rubrinervis</name>
    <dbReference type="NCBI Taxonomy" id="2594499"/>
    <lineage>
        <taxon>Eukaryota</taxon>
        <taxon>Viridiplantae</taxon>
        <taxon>Streptophyta</taxon>
        <taxon>Embryophyta</taxon>
        <taxon>Tracheophyta</taxon>
        <taxon>Spermatophyta</taxon>
        <taxon>Magnoliopsida</taxon>
        <taxon>eudicotyledons</taxon>
        <taxon>Gunneridae</taxon>
        <taxon>Pentapetalae</taxon>
        <taxon>rosids</taxon>
        <taxon>fabids</taxon>
        <taxon>Rosales</taxon>
        <taxon>Rhamnaceae</taxon>
        <taxon>rhamnoid group</taxon>
        <taxon>Rhamneae</taxon>
        <taxon>Rhamnella</taxon>
    </lineage>
</organism>
<evidence type="ECO:0000256" key="2">
    <source>
        <dbReference type="ARBA" id="ARBA00022670"/>
    </source>
</evidence>
<evidence type="ECO:0000259" key="11">
    <source>
        <dbReference type="SMART" id="SM00235"/>
    </source>
</evidence>
<evidence type="ECO:0000256" key="10">
    <source>
        <dbReference type="SAM" id="SignalP"/>
    </source>
</evidence>
<name>A0A8K0H337_9ROSA</name>
<feature type="binding site" evidence="9">
    <location>
        <position position="275"/>
    </location>
    <ligand>
        <name>Zn(2+)</name>
        <dbReference type="ChEBI" id="CHEBI:29105"/>
        <label>2</label>
        <note>catalytic</note>
    </ligand>
</feature>
<feature type="binding site" evidence="9">
    <location>
        <position position="214"/>
    </location>
    <ligand>
        <name>Ca(2+)</name>
        <dbReference type="ChEBI" id="CHEBI:29108"/>
        <label>3</label>
    </ligand>
</feature>
<protein>
    <recommendedName>
        <fullName evidence="11">Peptidase metallopeptidase domain-containing protein</fullName>
    </recommendedName>
</protein>
<keyword evidence="3 8" id="KW-0479">Metal-binding</keyword>
<feature type="binding site" evidence="9">
    <location>
        <position position="221"/>
    </location>
    <ligand>
        <name>Zn(2+)</name>
        <dbReference type="ChEBI" id="CHEBI:29105"/>
        <label>1</label>
    </ligand>
</feature>
<gene>
    <name evidence="12" type="ORF">FNV43_RR14595</name>
</gene>
<feature type="binding site" evidence="9">
    <location>
        <position position="231"/>
    </location>
    <ligand>
        <name>Zn(2+)</name>
        <dbReference type="ChEBI" id="CHEBI:29105"/>
        <label>1</label>
    </ligand>
</feature>